<evidence type="ECO:0000256" key="5">
    <source>
        <dbReference type="ARBA" id="ARBA00022679"/>
    </source>
</evidence>
<keyword evidence="6" id="KW-0732">Signal</keyword>
<comment type="catalytic activity">
    <reaction evidence="11">
        <text>L-threonyl-[protein] + ATP = O-phospho-L-threonyl-[protein] + ADP + H(+)</text>
        <dbReference type="Rhea" id="RHEA:46608"/>
        <dbReference type="Rhea" id="RHEA-COMP:11060"/>
        <dbReference type="Rhea" id="RHEA-COMP:11605"/>
        <dbReference type="ChEBI" id="CHEBI:15378"/>
        <dbReference type="ChEBI" id="CHEBI:30013"/>
        <dbReference type="ChEBI" id="CHEBI:30616"/>
        <dbReference type="ChEBI" id="CHEBI:61977"/>
        <dbReference type="ChEBI" id="CHEBI:456216"/>
        <dbReference type="EC" id="2.7.11.1"/>
    </reaction>
</comment>
<feature type="region of interest" description="Disordered" evidence="13">
    <location>
        <begin position="107"/>
        <end position="129"/>
    </location>
</feature>
<evidence type="ECO:0000256" key="9">
    <source>
        <dbReference type="ARBA" id="ARBA00023170"/>
    </source>
</evidence>
<dbReference type="SUPFAM" id="SSF52058">
    <property type="entry name" value="L domain-like"/>
    <property type="match status" value="1"/>
</dbReference>
<reference evidence="15" key="1">
    <citation type="journal article" date="2015" name="Int J Genomics">
        <title>Genome-Wide Identification and Characterization of the LRR-RLK Gene Family in Two Vernicia Species.</title>
        <authorList>
            <person name="Zhu H."/>
            <person name="Wang Y."/>
            <person name="Yin H."/>
            <person name="Gao M."/>
            <person name="Zhang Q."/>
            <person name="Chen Y."/>
        </authorList>
    </citation>
    <scope>NUCLEOTIDE SEQUENCE</scope>
</reference>
<organism evidence="15">
    <name type="scientific">Vernicia fordii</name>
    <name type="common">Tung</name>
    <name type="synonym">Aleurites fordii</name>
    <dbReference type="NCBI Taxonomy" id="73154"/>
    <lineage>
        <taxon>Eukaryota</taxon>
        <taxon>Viridiplantae</taxon>
        <taxon>Streptophyta</taxon>
        <taxon>Embryophyta</taxon>
        <taxon>Tracheophyta</taxon>
        <taxon>Spermatophyta</taxon>
        <taxon>Magnoliopsida</taxon>
        <taxon>eudicotyledons</taxon>
        <taxon>Gunneridae</taxon>
        <taxon>Pentapetalae</taxon>
        <taxon>rosids</taxon>
        <taxon>fabids</taxon>
        <taxon>Malpighiales</taxon>
        <taxon>Euphorbiaceae</taxon>
        <taxon>Crotonoideae</taxon>
        <taxon>Aleuritideae</taxon>
        <taxon>Vernicia</taxon>
    </lineage>
</organism>
<evidence type="ECO:0000256" key="3">
    <source>
        <dbReference type="ARBA" id="ARBA00022527"/>
    </source>
</evidence>
<evidence type="ECO:0000313" key="15">
    <source>
        <dbReference type="EMBL" id="AMM42893.1"/>
    </source>
</evidence>
<dbReference type="InterPro" id="IPR001611">
    <property type="entry name" value="Leu-rich_rpt"/>
</dbReference>
<accession>A0A127AUP3</accession>
<evidence type="ECO:0000256" key="11">
    <source>
        <dbReference type="ARBA" id="ARBA00047899"/>
    </source>
</evidence>
<dbReference type="GO" id="GO:0004674">
    <property type="term" value="F:protein serine/threonine kinase activity"/>
    <property type="evidence" value="ECO:0007669"/>
    <property type="project" value="UniProtKB-KW"/>
</dbReference>
<evidence type="ECO:0000256" key="6">
    <source>
        <dbReference type="ARBA" id="ARBA00022729"/>
    </source>
</evidence>
<dbReference type="Gene3D" id="2.60.120.430">
    <property type="entry name" value="Galactose-binding lectin"/>
    <property type="match status" value="1"/>
</dbReference>
<evidence type="ECO:0000256" key="2">
    <source>
        <dbReference type="ARBA" id="ARBA00012513"/>
    </source>
</evidence>
<dbReference type="PANTHER" id="PTHR48006:SF48">
    <property type="entry name" value="PROTEIN KINASE DOMAIN-CONTAINING PROTEIN"/>
    <property type="match status" value="1"/>
</dbReference>
<evidence type="ECO:0000256" key="8">
    <source>
        <dbReference type="ARBA" id="ARBA00022840"/>
    </source>
</evidence>
<protein>
    <recommendedName>
        <fullName evidence="2">non-specific serine/threonine protein kinase</fullName>
        <ecNumber evidence="2">2.7.11.1</ecNumber>
    </recommendedName>
</protein>
<dbReference type="AlphaFoldDB" id="A0A127AUP3"/>
<keyword evidence="3" id="KW-0723">Serine/threonine-protein kinase</keyword>
<evidence type="ECO:0000256" key="1">
    <source>
        <dbReference type="ARBA" id="ARBA00004479"/>
    </source>
</evidence>
<dbReference type="Gene3D" id="3.80.10.10">
    <property type="entry name" value="Ribonuclease Inhibitor"/>
    <property type="match status" value="1"/>
</dbReference>
<dbReference type="InterPro" id="IPR021720">
    <property type="entry name" value="Malectin_dom"/>
</dbReference>
<dbReference type="Pfam" id="PF11721">
    <property type="entry name" value="Malectin"/>
    <property type="match status" value="1"/>
</dbReference>
<keyword evidence="10" id="KW-0325">Glycoprotein</keyword>
<feature type="domain" description="Malectin" evidence="14">
    <location>
        <begin position="149"/>
        <end position="327"/>
    </location>
</feature>
<proteinExistence type="evidence at transcript level"/>
<dbReference type="InterPro" id="IPR032675">
    <property type="entry name" value="LRR_dom_sf"/>
</dbReference>
<sequence length="382" mass="43069">MSKLDMLWVSDLRNPGFSFPEHANMTNIENLILRNCNIIGPVPEYIANWIWLEYLDLSFNNLTGRIPNLKNVSEVLLTGNMLDGPIPPLIDNDMDLSYNNILLPKDAKEGKPHGSGPKPHGPEPNTKPNRNYILEARDKYCQGKSKYYSLFINCGGGQTSFEGNQYDEDINETKFYESPGGKWAYSCSGDFLSASADSSDYLKNMTCGVSEQSLHETARLCPTSLTYYGFCLHKGNYTVKLHFAEIVYTKDEDYSSSGKRIFDVYIQGEKKLENFNIKDEAGWPNKLHTREFVTHVDENPLVIHFFWAGKGSIYNTPQLNGPLVSAISVTPSKKYGTYLNLFLADISPSSSSGEIISLLLSVIKCYFQTSQFQKAINYLLQK</sequence>
<dbReference type="PANTHER" id="PTHR48006">
    <property type="entry name" value="LEUCINE-RICH REPEAT-CONTAINING PROTEIN DDB_G0281931-RELATED"/>
    <property type="match status" value="1"/>
</dbReference>
<keyword evidence="9" id="KW-0675">Receptor</keyword>
<name>A0A127AUP3_VERFO</name>
<dbReference type="GO" id="GO:0016020">
    <property type="term" value="C:membrane"/>
    <property type="evidence" value="ECO:0007669"/>
    <property type="project" value="UniProtKB-SubCell"/>
</dbReference>
<evidence type="ECO:0000256" key="13">
    <source>
        <dbReference type="SAM" id="MobiDB-lite"/>
    </source>
</evidence>
<comment type="catalytic activity">
    <reaction evidence="12">
        <text>L-seryl-[protein] + ATP = O-phospho-L-seryl-[protein] + ADP + H(+)</text>
        <dbReference type="Rhea" id="RHEA:17989"/>
        <dbReference type="Rhea" id="RHEA-COMP:9863"/>
        <dbReference type="Rhea" id="RHEA-COMP:11604"/>
        <dbReference type="ChEBI" id="CHEBI:15378"/>
        <dbReference type="ChEBI" id="CHEBI:29999"/>
        <dbReference type="ChEBI" id="CHEBI:30616"/>
        <dbReference type="ChEBI" id="CHEBI:83421"/>
        <dbReference type="ChEBI" id="CHEBI:456216"/>
        <dbReference type="EC" id="2.7.11.1"/>
    </reaction>
</comment>
<keyword evidence="8" id="KW-0067">ATP-binding</keyword>
<evidence type="ECO:0000256" key="10">
    <source>
        <dbReference type="ARBA" id="ARBA00023180"/>
    </source>
</evidence>
<dbReference type="EMBL" id="KT805640">
    <property type="protein sequence ID" value="AMM42893.1"/>
    <property type="molecule type" value="mRNA"/>
</dbReference>
<keyword evidence="5" id="KW-0808">Transferase</keyword>
<evidence type="ECO:0000259" key="14">
    <source>
        <dbReference type="Pfam" id="PF11721"/>
    </source>
</evidence>
<evidence type="ECO:0000256" key="12">
    <source>
        <dbReference type="ARBA" id="ARBA00048679"/>
    </source>
</evidence>
<dbReference type="GO" id="GO:0005524">
    <property type="term" value="F:ATP binding"/>
    <property type="evidence" value="ECO:0007669"/>
    <property type="project" value="UniProtKB-KW"/>
</dbReference>
<dbReference type="Pfam" id="PF00560">
    <property type="entry name" value="LRR_1"/>
    <property type="match status" value="2"/>
</dbReference>
<keyword evidence="7" id="KW-0547">Nucleotide-binding</keyword>
<keyword evidence="3" id="KW-0418">Kinase</keyword>
<dbReference type="InterPro" id="IPR051824">
    <property type="entry name" value="LRR_Rcpt-Like_S/T_Kinase"/>
</dbReference>
<dbReference type="EC" id="2.7.11.1" evidence="2"/>
<evidence type="ECO:0000256" key="4">
    <source>
        <dbReference type="ARBA" id="ARBA00022553"/>
    </source>
</evidence>
<evidence type="ECO:0000256" key="7">
    <source>
        <dbReference type="ARBA" id="ARBA00022741"/>
    </source>
</evidence>
<keyword evidence="4" id="KW-0597">Phosphoprotein</keyword>
<dbReference type="PROSITE" id="PS51450">
    <property type="entry name" value="LRR"/>
    <property type="match status" value="1"/>
</dbReference>
<comment type="subcellular location">
    <subcellularLocation>
        <location evidence="1">Membrane</location>
        <topology evidence="1">Single-pass type I membrane protein</topology>
    </subcellularLocation>
</comment>